<protein>
    <submittedName>
        <fullName evidence="4">SARAH domain-containing protein</fullName>
    </submittedName>
</protein>
<dbReference type="Proteomes" id="UP000095283">
    <property type="component" value="Unplaced"/>
</dbReference>
<dbReference type="Gene3D" id="1.20.5.110">
    <property type="match status" value="1"/>
</dbReference>
<proteinExistence type="predicted"/>
<dbReference type="WBParaSite" id="Hba_20370">
    <property type="protein sequence ID" value="Hba_20370"/>
    <property type="gene ID" value="Hba_20370"/>
</dbReference>
<reference evidence="4" key="1">
    <citation type="submission" date="2016-11" db="UniProtKB">
        <authorList>
            <consortium name="WormBaseParasite"/>
        </authorList>
    </citation>
    <scope>IDENTIFICATION</scope>
</reference>
<dbReference type="PROSITE" id="PS50951">
    <property type="entry name" value="SARAH"/>
    <property type="match status" value="1"/>
</dbReference>
<feature type="compositionally biased region" description="Polar residues" evidence="1">
    <location>
        <begin position="24"/>
        <end position="35"/>
    </location>
</feature>
<feature type="compositionally biased region" description="Low complexity" evidence="1">
    <location>
        <begin position="52"/>
        <end position="61"/>
    </location>
</feature>
<dbReference type="GO" id="GO:0007165">
    <property type="term" value="P:signal transduction"/>
    <property type="evidence" value="ECO:0007669"/>
    <property type="project" value="InterPro"/>
</dbReference>
<dbReference type="CDD" id="cd21885">
    <property type="entry name" value="SARAH_RASSF1-like"/>
    <property type="match status" value="1"/>
</dbReference>
<dbReference type="InterPro" id="IPR033614">
    <property type="entry name" value="RASSF1-6"/>
</dbReference>
<evidence type="ECO:0000259" key="2">
    <source>
        <dbReference type="PROSITE" id="PS50951"/>
    </source>
</evidence>
<dbReference type="AlphaFoldDB" id="A0A1I7XRK9"/>
<feature type="compositionally biased region" description="Basic and acidic residues" evidence="1">
    <location>
        <begin position="39"/>
        <end position="51"/>
    </location>
</feature>
<dbReference type="InterPro" id="IPR011524">
    <property type="entry name" value="SARAH_dom"/>
</dbReference>
<feature type="region of interest" description="Disordered" evidence="1">
    <location>
        <begin position="322"/>
        <end position="346"/>
    </location>
</feature>
<dbReference type="PANTHER" id="PTHR22738:SF10">
    <property type="entry name" value="RAS ASSOCIATION DOMAIN-CONTAINING PROTEIN 1 HOMOLOG"/>
    <property type="match status" value="1"/>
</dbReference>
<evidence type="ECO:0000313" key="4">
    <source>
        <dbReference type="WBParaSite" id="Hba_20370"/>
    </source>
</evidence>
<evidence type="ECO:0000256" key="1">
    <source>
        <dbReference type="SAM" id="MobiDB-lite"/>
    </source>
</evidence>
<evidence type="ECO:0000313" key="3">
    <source>
        <dbReference type="Proteomes" id="UP000095283"/>
    </source>
</evidence>
<dbReference type="Pfam" id="PF16517">
    <property type="entry name" value="Nore1-SARAH"/>
    <property type="match status" value="1"/>
</dbReference>
<feature type="region of interest" description="Disordered" evidence="1">
    <location>
        <begin position="22"/>
        <end position="70"/>
    </location>
</feature>
<dbReference type="PANTHER" id="PTHR22738">
    <property type="entry name" value="RASSF"/>
    <property type="match status" value="1"/>
</dbReference>
<name>A0A1I7XRK9_HETBA</name>
<organism evidence="3 4">
    <name type="scientific">Heterorhabditis bacteriophora</name>
    <name type="common">Entomopathogenic nematode worm</name>
    <dbReference type="NCBI Taxonomy" id="37862"/>
    <lineage>
        <taxon>Eukaryota</taxon>
        <taxon>Metazoa</taxon>
        <taxon>Ecdysozoa</taxon>
        <taxon>Nematoda</taxon>
        <taxon>Chromadorea</taxon>
        <taxon>Rhabditida</taxon>
        <taxon>Rhabditina</taxon>
        <taxon>Rhabditomorpha</taxon>
        <taxon>Strongyloidea</taxon>
        <taxon>Heterorhabditidae</taxon>
        <taxon>Heterorhabditis</taxon>
    </lineage>
</organism>
<accession>A0A1I7XRK9</accession>
<keyword evidence="3" id="KW-1185">Reference proteome</keyword>
<dbReference type="Gene3D" id="3.10.20.90">
    <property type="entry name" value="Phosphatidylinositol 3-kinase Catalytic Subunit, Chain A, domain 1"/>
    <property type="match status" value="1"/>
</dbReference>
<feature type="domain" description="SARAH" evidence="2">
    <location>
        <begin position="272"/>
        <end position="319"/>
    </location>
</feature>
<sequence length="398" mass="45938">MNNSVVRCPSTVVLADNNPAYSYGFQSPSTPNSSGGVDEPTRTRRQQREHGAAAAQGQQTQYPSEGKAGVEDDTLSYHSITLDDCPASPDRDIGDPWDFGASLLADLDSSYSWGDTLERQHFGPLKDLLSIGTHRGQGHNFMFEKVTTESVRVFIYDLFQTLLVSELYVKEDTPFEWSQAYRDDELAKNIEQYNQIAEGLPMKLCQLTYSFLLWLLHAHRRSNGKMTRISDDVCPLKVALSWRNDKCAKTFVLQENDTGDILFNFENDAYTYLQWDAFEIPELDNFLRILRMEEQQYQWQIRQRYSQYKYYVDEELRRRGYSGEDKASAPPLELAPEPPDKDYSEYGTGGSMVVSDVFRTIRSDMFVNHRATEEENKEPIYVNIDFLRERNMEQSTRL</sequence>